<dbReference type="RefSeq" id="WP_264788657.1">
    <property type="nucleotide sequence ID" value="NZ_AP026867.1"/>
</dbReference>
<evidence type="ECO:0000313" key="1">
    <source>
        <dbReference type="EMBL" id="BDS13378.1"/>
    </source>
</evidence>
<name>A0A915YHP8_9BACT</name>
<dbReference type="AlphaFoldDB" id="A0A915YHP8"/>
<organism evidence="1 2">
    <name type="scientific">Aureispira anguillae</name>
    <dbReference type="NCBI Taxonomy" id="2864201"/>
    <lineage>
        <taxon>Bacteria</taxon>
        <taxon>Pseudomonadati</taxon>
        <taxon>Bacteroidota</taxon>
        <taxon>Saprospiria</taxon>
        <taxon>Saprospirales</taxon>
        <taxon>Saprospiraceae</taxon>
        <taxon>Aureispira</taxon>
    </lineage>
</organism>
<gene>
    <name evidence="1" type="ORF">AsAng_0041150</name>
</gene>
<keyword evidence="2" id="KW-1185">Reference proteome</keyword>
<accession>A0A915YHP8</accession>
<protein>
    <submittedName>
        <fullName evidence="1">Uncharacterized protein</fullName>
    </submittedName>
</protein>
<dbReference type="Proteomes" id="UP001060919">
    <property type="component" value="Chromosome"/>
</dbReference>
<sequence length="92" mass="11072">MRIIGYLDTKGYKTTVFKNNDRLIVKFESDLFEQTFKFRESEKIANLNDIKNLIDAAFQEQVKERFKEMYDSSTALFEKYLACHEDEWEEII</sequence>
<reference evidence="1" key="1">
    <citation type="submission" date="2022-09" db="EMBL/GenBank/DDBJ databases">
        <title>Aureispira anguillicida sp. nov., isolated from Leptocephalus of Japanese eel Anguilla japonica.</title>
        <authorList>
            <person name="Yuasa K."/>
            <person name="Mekata T."/>
            <person name="Ikunari K."/>
        </authorList>
    </citation>
    <scope>NUCLEOTIDE SEQUENCE</scope>
    <source>
        <strain evidence="1">EL160426</strain>
    </source>
</reference>
<proteinExistence type="predicted"/>
<dbReference type="KEGG" id="aup:AsAng_0041150"/>
<evidence type="ECO:0000313" key="2">
    <source>
        <dbReference type="Proteomes" id="UP001060919"/>
    </source>
</evidence>
<dbReference type="EMBL" id="AP026867">
    <property type="protein sequence ID" value="BDS13378.1"/>
    <property type="molecule type" value="Genomic_DNA"/>
</dbReference>